<keyword evidence="9" id="KW-1185">Reference proteome</keyword>
<evidence type="ECO:0000259" key="6">
    <source>
        <dbReference type="Pfam" id="PF00107"/>
    </source>
</evidence>
<dbReference type="PANTHER" id="PTHR43161">
    <property type="entry name" value="SORBITOL DEHYDROGENASE"/>
    <property type="match status" value="1"/>
</dbReference>
<comment type="similarity">
    <text evidence="2">Belongs to the zinc-containing alcohol dehydrogenase family.</text>
</comment>
<evidence type="ECO:0000256" key="2">
    <source>
        <dbReference type="ARBA" id="ARBA00008072"/>
    </source>
</evidence>
<name>A0A940S6E9_9PROT</name>
<comment type="cofactor">
    <cofactor evidence="1">
        <name>Zn(2+)</name>
        <dbReference type="ChEBI" id="CHEBI:29105"/>
    </cofactor>
</comment>
<dbReference type="PANTHER" id="PTHR43161:SF9">
    <property type="entry name" value="SORBITOL DEHYDROGENASE"/>
    <property type="match status" value="1"/>
</dbReference>
<dbReference type="GO" id="GO:0016491">
    <property type="term" value="F:oxidoreductase activity"/>
    <property type="evidence" value="ECO:0007669"/>
    <property type="project" value="UniProtKB-KW"/>
</dbReference>
<dbReference type="InterPro" id="IPR013154">
    <property type="entry name" value="ADH-like_N"/>
</dbReference>
<gene>
    <name evidence="8" type="ORF">J5Y10_13950</name>
</gene>
<dbReference type="EMBL" id="JAGIZA010000007">
    <property type="protein sequence ID" value="MBP0493885.1"/>
    <property type="molecule type" value="Genomic_DNA"/>
</dbReference>
<dbReference type="Proteomes" id="UP000677537">
    <property type="component" value="Unassembled WGS sequence"/>
</dbReference>
<dbReference type="Gene3D" id="3.40.50.720">
    <property type="entry name" value="NAD(P)-binding Rossmann-like Domain"/>
    <property type="match status" value="1"/>
</dbReference>
<reference evidence="8" key="1">
    <citation type="submission" date="2021-03" db="EMBL/GenBank/DDBJ databases">
        <authorList>
            <person name="So Y."/>
        </authorList>
    </citation>
    <scope>NUCLEOTIDE SEQUENCE</scope>
    <source>
        <strain evidence="8">SG15</strain>
    </source>
</reference>
<dbReference type="InterPro" id="IPR011032">
    <property type="entry name" value="GroES-like_sf"/>
</dbReference>
<dbReference type="InterPro" id="IPR036291">
    <property type="entry name" value="NAD(P)-bd_dom_sf"/>
</dbReference>
<comment type="caution">
    <text evidence="8">The sequence shown here is derived from an EMBL/GenBank/DDBJ whole genome shotgun (WGS) entry which is preliminary data.</text>
</comment>
<proteinExistence type="inferred from homology"/>
<evidence type="ECO:0000313" key="9">
    <source>
        <dbReference type="Proteomes" id="UP000677537"/>
    </source>
</evidence>
<keyword evidence="4" id="KW-0862">Zinc</keyword>
<keyword evidence="5" id="KW-0560">Oxidoreductase</keyword>
<evidence type="ECO:0000313" key="8">
    <source>
        <dbReference type="EMBL" id="MBP0493885.1"/>
    </source>
</evidence>
<protein>
    <submittedName>
        <fullName evidence="8">Alcohol dehydrogenase catalytic domain-containing protein</fullName>
    </submittedName>
</protein>
<dbReference type="SUPFAM" id="SSF50129">
    <property type="entry name" value="GroES-like"/>
    <property type="match status" value="1"/>
</dbReference>
<dbReference type="InterPro" id="IPR013149">
    <property type="entry name" value="ADH-like_C"/>
</dbReference>
<dbReference type="GO" id="GO:0046872">
    <property type="term" value="F:metal ion binding"/>
    <property type="evidence" value="ECO:0007669"/>
    <property type="project" value="UniProtKB-KW"/>
</dbReference>
<dbReference type="SUPFAM" id="SSF51735">
    <property type="entry name" value="NAD(P)-binding Rossmann-fold domains"/>
    <property type="match status" value="1"/>
</dbReference>
<dbReference type="Gene3D" id="3.90.180.10">
    <property type="entry name" value="Medium-chain alcohol dehydrogenases, catalytic domain"/>
    <property type="match status" value="1"/>
</dbReference>
<sequence length="346" mass="36560">MSQALYIHAAHDARVAPFNLREGRPGETLLDVAAVGLCGSDLHYYKDGGIGSAQIRAPFVPGHEFGGWLTEDIAELSLGRGSLVAVDPNKACGHCAWCHEGHANLCPNVEFIGAPPFDGAMTSRIWVPRTQIVPLPQGFTPLDAVMLEPLGVAIHAVDLAKLRLLERVAVLGCGPIGLLILQVLKVAGAGEVLAVDPLEHRRAMAQRLGAERTGSSAADIQAWTEGEGAPLVIEATNSPVGFRDAILSARIGGRVVLVGIPDGDTYTLPAADARRRGLKVKFSRRMGEVYPRAIALVAAGKVDVASLVTHRVGLEGAGEAFRSHAEDRPGVIKTLIYPNGVDRSAN</sequence>
<evidence type="ECO:0000259" key="7">
    <source>
        <dbReference type="Pfam" id="PF08240"/>
    </source>
</evidence>
<accession>A0A940S6E9</accession>
<evidence type="ECO:0000256" key="5">
    <source>
        <dbReference type="ARBA" id="ARBA00023002"/>
    </source>
</evidence>
<dbReference type="AlphaFoldDB" id="A0A940S6E9"/>
<evidence type="ECO:0000256" key="3">
    <source>
        <dbReference type="ARBA" id="ARBA00022723"/>
    </source>
</evidence>
<evidence type="ECO:0000256" key="4">
    <source>
        <dbReference type="ARBA" id="ARBA00022833"/>
    </source>
</evidence>
<dbReference type="Pfam" id="PF08240">
    <property type="entry name" value="ADH_N"/>
    <property type="match status" value="1"/>
</dbReference>
<organism evidence="8 9">
    <name type="scientific">Roseomonas indoligenes</name>
    <dbReference type="NCBI Taxonomy" id="2820811"/>
    <lineage>
        <taxon>Bacteria</taxon>
        <taxon>Pseudomonadati</taxon>
        <taxon>Pseudomonadota</taxon>
        <taxon>Alphaproteobacteria</taxon>
        <taxon>Acetobacterales</taxon>
        <taxon>Roseomonadaceae</taxon>
        <taxon>Roseomonas</taxon>
    </lineage>
</organism>
<feature type="domain" description="Alcohol dehydrogenase-like C-terminal" evidence="6">
    <location>
        <begin position="175"/>
        <end position="298"/>
    </location>
</feature>
<keyword evidence="3" id="KW-0479">Metal-binding</keyword>
<dbReference type="RefSeq" id="WP_209374545.1">
    <property type="nucleotide sequence ID" value="NZ_JAGIZA010000007.1"/>
</dbReference>
<dbReference type="Pfam" id="PF00107">
    <property type="entry name" value="ADH_zinc_N"/>
    <property type="match status" value="1"/>
</dbReference>
<evidence type="ECO:0000256" key="1">
    <source>
        <dbReference type="ARBA" id="ARBA00001947"/>
    </source>
</evidence>
<feature type="domain" description="Alcohol dehydrogenase-like N-terminal" evidence="7">
    <location>
        <begin position="25"/>
        <end position="137"/>
    </location>
</feature>